<organism evidence="1">
    <name type="scientific">freshwater metagenome</name>
    <dbReference type="NCBI Taxonomy" id="449393"/>
    <lineage>
        <taxon>unclassified sequences</taxon>
        <taxon>metagenomes</taxon>
        <taxon>ecological metagenomes</taxon>
    </lineage>
</organism>
<name>A0A6J7U2Q1_9ZZZZ</name>
<gene>
    <name evidence="1" type="ORF">UFOPK4319_00948</name>
</gene>
<dbReference type="EMBL" id="CAFBQN010000082">
    <property type="protein sequence ID" value="CAB5060589.1"/>
    <property type="molecule type" value="Genomic_DNA"/>
</dbReference>
<accession>A0A6J7U2Q1</accession>
<reference evidence="1" key="1">
    <citation type="submission" date="2020-05" db="EMBL/GenBank/DDBJ databases">
        <authorList>
            <person name="Chiriac C."/>
            <person name="Salcher M."/>
            <person name="Ghai R."/>
            <person name="Kavagutti S V."/>
        </authorList>
    </citation>
    <scope>NUCLEOTIDE SEQUENCE</scope>
</reference>
<evidence type="ECO:0000313" key="1">
    <source>
        <dbReference type="EMBL" id="CAB5060589.1"/>
    </source>
</evidence>
<sequence length="61" mass="6146">MAPASSAPRSPARRGIQAIFALVESASAATAVNTPALSDARSPTRITDFAVSDKPATAFAS</sequence>
<proteinExistence type="predicted"/>
<dbReference type="AlphaFoldDB" id="A0A6J7U2Q1"/>
<protein>
    <submittedName>
        <fullName evidence="1">Unannotated protein</fullName>
    </submittedName>
</protein>